<dbReference type="SUPFAM" id="SSF55424">
    <property type="entry name" value="FAD/NAD-linked reductases, dimerisation (C-terminal) domain"/>
    <property type="match status" value="1"/>
</dbReference>
<sequence length="456" mass="48990">MSKTKIVIVGASHGGHESAIELLDKYRDVDVTIYEAGDFVSFMSCGMELFLEDKVTAQEDVRNFKPEDITSKGGHVFNNHEVTAINADKKEVSVKDVKSGQTEQVAYDKLILSSGVTPTVLPVPGHDLDGIYAMRGYDWASKIKAATTDDSIKNVTVIGAGYIGIEAAEVFTEAGKHVTLMDMIDRPLGNYLNENLTDVVTKELTSKGVELALSQSIKSFEGDKSVTGVKTADKTYPADLVICAAGVKPNTAWLSGTVNLTDRGFIDVNPYLQTNLPDVYAMGDAILPLSIPAGKPMPIALATTARREAQYVVDHIFEDTPAAPFKGVVGASALSVFDYHFAAAGLNTTTAAKVDVPVATSAYQDTLRPAYVPESAGNTDVYTSLTFDPLTHQILGGAVLSKYDITAQGNVIALAVAHKLTLEDLATADFFFQPGFDRQWSLLNLAAQHALGWARF</sequence>
<dbReference type="AlphaFoldDB" id="A0A0R1RLT6"/>
<organism evidence="7 8">
    <name type="scientific">Furfurilactobacillus rossiae DSM 15814</name>
    <dbReference type="NCBI Taxonomy" id="1114972"/>
    <lineage>
        <taxon>Bacteria</taxon>
        <taxon>Bacillati</taxon>
        <taxon>Bacillota</taxon>
        <taxon>Bacilli</taxon>
        <taxon>Lactobacillales</taxon>
        <taxon>Lactobacillaceae</taxon>
        <taxon>Furfurilactobacillus</taxon>
    </lineage>
</organism>
<keyword evidence="4" id="KW-0560">Oxidoreductase</keyword>
<evidence type="ECO:0000256" key="3">
    <source>
        <dbReference type="ARBA" id="ARBA00022827"/>
    </source>
</evidence>
<dbReference type="SUPFAM" id="SSF51905">
    <property type="entry name" value="FAD/NAD(P)-binding domain"/>
    <property type="match status" value="1"/>
</dbReference>
<comment type="cofactor">
    <cofactor evidence="1">
        <name>FAD</name>
        <dbReference type="ChEBI" id="CHEBI:57692"/>
    </cofactor>
</comment>
<keyword evidence="7" id="KW-0575">Peroxidase</keyword>
<dbReference type="Proteomes" id="UP000051999">
    <property type="component" value="Unassembled WGS sequence"/>
</dbReference>
<dbReference type="OrthoDB" id="9802028at2"/>
<keyword evidence="8" id="KW-1185">Reference proteome</keyword>
<dbReference type="PATRIC" id="fig|1114972.6.peg.2698"/>
<reference evidence="7 8" key="1">
    <citation type="journal article" date="2015" name="Genome Announc.">
        <title>Expanding the biotechnology potential of lactobacilli through comparative genomics of 213 strains and associated genera.</title>
        <authorList>
            <person name="Sun Z."/>
            <person name="Harris H.M."/>
            <person name="McCann A."/>
            <person name="Guo C."/>
            <person name="Argimon S."/>
            <person name="Zhang W."/>
            <person name="Yang X."/>
            <person name="Jeffery I.B."/>
            <person name="Cooney J.C."/>
            <person name="Kagawa T.F."/>
            <person name="Liu W."/>
            <person name="Song Y."/>
            <person name="Salvetti E."/>
            <person name="Wrobel A."/>
            <person name="Rasinkangas P."/>
            <person name="Parkhill J."/>
            <person name="Rea M.C."/>
            <person name="O'Sullivan O."/>
            <person name="Ritari J."/>
            <person name="Douillard F.P."/>
            <person name="Paul Ross R."/>
            <person name="Yang R."/>
            <person name="Briner A.E."/>
            <person name="Felis G.E."/>
            <person name="de Vos W.M."/>
            <person name="Barrangou R."/>
            <person name="Klaenhammer T.R."/>
            <person name="Caufield P.W."/>
            <person name="Cui Y."/>
            <person name="Zhang H."/>
            <person name="O'Toole P.W."/>
        </authorList>
    </citation>
    <scope>NUCLEOTIDE SEQUENCE [LARGE SCALE GENOMIC DNA]</scope>
    <source>
        <strain evidence="7 8">DSM 15814</strain>
    </source>
</reference>
<dbReference type="GO" id="GO:0004601">
    <property type="term" value="F:peroxidase activity"/>
    <property type="evidence" value="ECO:0007669"/>
    <property type="project" value="UniProtKB-KW"/>
</dbReference>
<evidence type="ECO:0000256" key="1">
    <source>
        <dbReference type="ARBA" id="ARBA00001974"/>
    </source>
</evidence>
<dbReference type="STRING" id="1114972.FD35_GL002632"/>
<evidence type="ECO:0000256" key="5">
    <source>
        <dbReference type="ARBA" id="ARBA00023284"/>
    </source>
</evidence>
<dbReference type="EMBL" id="AZFF01000008">
    <property type="protein sequence ID" value="KRL54563.1"/>
    <property type="molecule type" value="Genomic_DNA"/>
</dbReference>
<dbReference type="InterPro" id="IPR050260">
    <property type="entry name" value="FAD-bd_OxRdtase"/>
</dbReference>
<dbReference type="Gene3D" id="3.30.390.30">
    <property type="match status" value="1"/>
</dbReference>
<keyword evidence="5" id="KW-0676">Redox-active center</keyword>
<dbReference type="InterPro" id="IPR036188">
    <property type="entry name" value="FAD/NAD-bd_sf"/>
</dbReference>
<keyword evidence="3" id="KW-0274">FAD</keyword>
<accession>A0A0R1RLT6</accession>
<comment type="caution">
    <text evidence="7">The sequence shown here is derived from an EMBL/GenBank/DDBJ whole genome shotgun (WGS) entry which is preliminary data.</text>
</comment>
<name>A0A0R1RLT6_9LACO</name>
<feature type="domain" description="FAD/NAD(P)-binding" evidence="6">
    <location>
        <begin position="5"/>
        <end position="308"/>
    </location>
</feature>
<evidence type="ECO:0000256" key="4">
    <source>
        <dbReference type="ARBA" id="ARBA00023002"/>
    </source>
</evidence>
<proteinExistence type="predicted"/>
<dbReference type="RefSeq" id="WP_017260665.1">
    <property type="nucleotide sequence ID" value="NZ_AUAW01000012.1"/>
</dbReference>
<dbReference type="Pfam" id="PF07992">
    <property type="entry name" value="Pyr_redox_2"/>
    <property type="match status" value="1"/>
</dbReference>
<evidence type="ECO:0000313" key="8">
    <source>
        <dbReference type="Proteomes" id="UP000051999"/>
    </source>
</evidence>
<evidence type="ECO:0000313" key="7">
    <source>
        <dbReference type="EMBL" id="KRL54563.1"/>
    </source>
</evidence>
<keyword evidence="2" id="KW-0285">Flavoprotein</keyword>
<evidence type="ECO:0000259" key="6">
    <source>
        <dbReference type="Pfam" id="PF07992"/>
    </source>
</evidence>
<dbReference type="PRINTS" id="PR00368">
    <property type="entry name" value="FADPNR"/>
</dbReference>
<gene>
    <name evidence="7" type="ORF">FD35_GL002632</name>
</gene>
<dbReference type="InterPro" id="IPR023753">
    <property type="entry name" value="FAD/NAD-binding_dom"/>
</dbReference>
<dbReference type="InterPro" id="IPR016156">
    <property type="entry name" value="FAD/NAD-linked_Rdtase_dimer_sf"/>
</dbReference>
<evidence type="ECO:0000256" key="2">
    <source>
        <dbReference type="ARBA" id="ARBA00022630"/>
    </source>
</evidence>
<protein>
    <submittedName>
        <fullName evidence="7">NADH peroxidase</fullName>
    </submittedName>
</protein>
<dbReference type="eggNOG" id="COG0446">
    <property type="taxonomic scope" value="Bacteria"/>
</dbReference>
<dbReference type="PRINTS" id="PR00411">
    <property type="entry name" value="PNDRDTASEI"/>
</dbReference>
<dbReference type="Gene3D" id="3.50.50.60">
    <property type="entry name" value="FAD/NAD(P)-binding domain"/>
    <property type="match status" value="2"/>
</dbReference>
<dbReference type="PANTHER" id="PTHR43429:SF1">
    <property type="entry name" value="NAD(P)H SULFUR OXIDOREDUCTASE (COA-DEPENDENT)"/>
    <property type="match status" value="1"/>
</dbReference>
<dbReference type="PANTHER" id="PTHR43429">
    <property type="entry name" value="PYRIDINE NUCLEOTIDE-DISULFIDE OXIDOREDUCTASE DOMAIN-CONTAINING"/>
    <property type="match status" value="1"/>
</dbReference>